<organism evidence="1 2">
    <name type="scientific">Dreissena polymorpha</name>
    <name type="common">Zebra mussel</name>
    <name type="synonym">Mytilus polymorpha</name>
    <dbReference type="NCBI Taxonomy" id="45954"/>
    <lineage>
        <taxon>Eukaryota</taxon>
        <taxon>Metazoa</taxon>
        <taxon>Spiralia</taxon>
        <taxon>Lophotrochozoa</taxon>
        <taxon>Mollusca</taxon>
        <taxon>Bivalvia</taxon>
        <taxon>Autobranchia</taxon>
        <taxon>Heteroconchia</taxon>
        <taxon>Euheterodonta</taxon>
        <taxon>Imparidentia</taxon>
        <taxon>Neoheterodontei</taxon>
        <taxon>Myida</taxon>
        <taxon>Dreissenoidea</taxon>
        <taxon>Dreissenidae</taxon>
        <taxon>Dreissena</taxon>
    </lineage>
</organism>
<reference evidence="1" key="1">
    <citation type="journal article" date="2019" name="bioRxiv">
        <title>The Genome of the Zebra Mussel, Dreissena polymorpha: A Resource for Invasive Species Research.</title>
        <authorList>
            <person name="McCartney M.A."/>
            <person name="Auch B."/>
            <person name="Kono T."/>
            <person name="Mallez S."/>
            <person name="Zhang Y."/>
            <person name="Obille A."/>
            <person name="Becker A."/>
            <person name="Abrahante J.E."/>
            <person name="Garbe J."/>
            <person name="Badalamenti J.P."/>
            <person name="Herman A."/>
            <person name="Mangelson H."/>
            <person name="Liachko I."/>
            <person name="Sullivan S."/>
            <person name="Sone E.D."/>
            <person name="Koren S."/>
            <person name="Silverstein K.A.T."/>
            <person name="Beckman K.B."/>
            <person name="Gohl D.M."/>
        </authorList>
    </citation>
    <scope>NUCLEOTIDE SEQUENCE</scope>
    <source>
        <strain evidence="1">Duluth1</strain>
        <tissue evidence="1">Whole animal</tissue>
    </source>
</reference>
<dbReference type="AlphaFoldDB" id="A0A9D4HMV9"/>
<dbReference type="Proteomes" id="UP000828390">
    <property type="component" value="Unassembled WGS sequence"/>
</dbReference>
<sequence length="85" mass="9911">MYDIVWPTWRDYLIVESRMETLDTVLQSIGGAGTSRDNYLRFANSYLSIVWPHLKSEVTVKEDTSEELIMELFAILRVKIERALS</sequence>
<protein>
    <submittedName>
        <fullName evidence="1">Uncharacterized protein</fullName>
    </submittedName>
</protein>
<reference evidence="1" key="2">
    <citation type="submission" date="2020-11" db="EMBL/GenBank/DDBJ databases">
        <authorList>
            <person name="McCartney M.A."/>
            <person name="Auch B."/>
            <person name="Kono T."/>
            <person name="Mallez S."/>
            <person name="Becker A."/>
            <person name="Gohl D.M."/>
            <person name="Silverstein K.A.T."/>
            <person name="Koren S."/>
            <person name="Bechman K.B."/>
            <person name="Herman A."/>
            <person name="Abrahante J.E."/>
            <person name="Garbe J."/>
        </authorList>
    </citation>
    <scope>NUCLEOTIDE SEQUENCE</scope>
    <source>
        <strain evidence="1">Duluth1</strain>
        <tissue evidence="1">Whole animal</tissue>
    </source>
</reference>
<proteinExistence type="predicted"/>
<dbReference type="EMBL" id="JAIWYP010000012">
    <property type="protein sequence ID" value="KAH3725154.1"/>
    <property type="molecule type" value="Genomic_DNA"/>
</dbReference>
<keyword evidence="2" id="KW-1185">Reference proteome</keyword>
<accession>A0A9D4HMV9</accession>
<name>A0A9D4HMV9_DREPO</name>
<gene>
    <name evidence="1" type="ORF">DPMN_050987</name>
</gene>
<comment type="caution">
    <text evidence="1">The sequence shown here is derived from an EMBL/GenBank/DDBJ whole genome shotgun (WGS) entry which is preliminary data.</text>
</comment>
<evidence type="ECO:0000313" key="1">
    <source>
        <dbReference type="EMBL" id="KAH3725154.1"/>
    </source>
</evidence>
<evidence type="ECO:0000313" key="2">
    <source>
        <dbReference type="Proteomes" id="UP000828390"/>
    </source>
</evidence>